<evidence type="ECO:0008006" key="5">
    <source>
        <dbReference type="Google" id="ProtNLM"/>
    </source>
</evidence>
<proteinExistence type="predicted"/>
<feature type="region of interest" description="Disordered" evidence="1">
    <location>
        <begin position="90"/>
        <end position="122"/>
    </location>
</feature>
<accession>A0ABV4IU18</accession>
<dbReference type="EMBL" id="JAHWZY010000004">
    <property type="protein sequence ID" value="MEZ3178175.1"/>
    <property type="molecule type" value="Genomic_DNA"/>
</dbReference>
<reference evidence="3 4" key="1">
    <citation type="journal article" date="2021" name="Res Sq">
        <title>Streptomyces Pimoensis sp. nov., Isolated From the Taklimakan Desert in Xinjiang, China.</title>
        <authorList>
            <person name="Zhang P."/>
            <person name="Luo X."/>
            <person name="Luo X."/>
            <person name="Liu Z."/>
            <person name="Xia Z."/>
            <person name="Wan C."/>
            <person name="zhang L."/>
        </authorList>
    </citation>
    <scope>NUCLEOTIDE SEQUENCE [LARGE SCALE GENOMIC DNA]</scope>
    <source>
        <strain evidence="3 4">TRM75549</strain>
    </source>
</reference>
<keyword evidence="4" id="KW-1185">Reference proteome</keyword>
<organism evidence="3 4">
    <name type="scientific">Streptomyces pimonensis</name>
    <dbReference type="NCBI Taxonomy" id="2860288"/>
    <lineage>
        <taxon>Bacteria</taxon>
        <taxon>Bacillati</taxon>
        <taxon>Actinomycetota</taxon>
        <taxon>Actinomycetes</taxon>
        <taxon>Kitasatosporales</taxon>
        <taxon>Streptomycetaceae</taxon>
        <taxon>Streptomyces</taxon>
    </lineage>
</organism>
<comment type="caution">
    <text evidence="3">The sequence shown here is derived from an EMBL/GenBank/DDBJ whole genome shotgun (WGS) entry which is preliminary data.</text>
</comment>
<evidence type="ECO:0000313" key="3">
    <source>
        <dbReference type="EMBL" id="MEZ3178175.1"/>
    </source>
</evidence>
<feature type="chain" id="PRO_5047026665" description="Secreted protein" evidence="2">
    <location>
        <begin position="30"/>
        <end position="238"/>
    </location>
</feature>
<feature type="signal peptide" evidence="2">
    <location>
        <begin position="1"/>
        <end position="29"/>
    </location>
</feature>
<evidence type="ECO:0000313" key="4">
    <source>
        <dbReference type="Proteomes" id="UP001567537"/>
    </source>
</evidence>
<protein>
    <recommendedName>
        <fullName evidence="5">Secreted protein</fullName>
    </recommendedName>
</protein>
<evidence type="ECO:0000256" key="2">
    <source>
        <dbReference type="SAM" id="SignalP"/>
    </source>
</evidence>
<name>A0ABV4IU18_9ACTN</name>
<gene>
    <name evidence="3" type="ORF">KYY02_05455</name>
</gene>
<keyword evidence="2" id="KW-0732">Signal</keyword>
<evidence type="ECO:0000256" key="1">
    <source>
        <dbReference type="SAM" id="MobiDB-lite"/>
    </source>
</evidence>
<feature type="compositionally biased region" description="Low complexity" evidence="1">
    <location>
        <begin position="101"/>
        <end position="119"/>
    </location>
</feature>
<dbReference type="RefSeq" id="WP_371236292.1">
    <property type="nucleotide sequence ID" value="NZ_JAHWZY010000004.1"/>
</dbReference>
<dbReference type="Proteomes" id="UP001567537">
    <property type="component" value="Unassembled WGS sequence"/>
</dbReference>
<sequence>MRALPARRIALGALCAALLTGLTGPAAVAADTDAERDRAALLAQVRTVDGDENGLTPVVGLLKTLLMADEGHVPSDEARKLGEAARDALAKAADEDPVAMTESTTTGTTTTTEPSPSVTAADDVALTVSGGDLTNEELTALREALDNLLDLLRSDTGATTDADTEADGSTAAEPGTAQETSLVDELLAGVRDLVAALLGTDPQASTLPAPADPARTPLLPGVTFPALTSVLLPPPASS</sequence>